<evidence type="ECO:0000313" key="2">
    <source>
        <dbReference type="Proteomes" id="UP000239340"/>
    </source>
</evidence>
<proteinExistence type="predicted"/>
<dbReference type="EMBL" id="CP024309">
    <property type="protein sequence ID" value="AUX78955.1"/>
    <property type="molecule type" value="Genomic_DNA"/>
</dbReference>
<evidence type="ECO:0000313" key="1">
    <source>
        <dbReference type="EMBL" id="AUX78955.1"/>
    </source>
</evidence>
<name>A0A2L0HBW6_RHIFR</name>
<reference evidence="1 2" key="1">
    <citation type="submission" date="2017-10" db="EMBL/GenBank/DDBJ databases">
        <title>Analysis of the genome sequences of Rhizobium populations associated to common bean (phaseolus vulgaris).</title>
        <authorList>
            <person name="Bustos P."/>
            <person name="Santamaria R.I."/>
            <person name="Miranda-Sanchez F."/>
            <person name="Perez-Carrascal O."/>
            <person name="Juarez S."/>
            <person name="Lozano L."/>
            <person name="Martinez-Flores I."/>
            <person name="Vinuesa P."/>
            <person name="Martinez-Romero E."/>
            <person name="Cevallos M.A."/>
            <person name="Romero D."/>
            <person name="Davila G."/>
            <person name="Gonzalez V."/>
        </authorList>
    </citation>
    <scope>NUCLEOTIDE SEQUENCE [LARGE SCALE GENOMIC DNA]</scope>
    <source>
        <strain evidence="1 2">NXT3</strain>
        <plasmid evidence="2">Plasmid psfrenxt3b</plasmid>
    </source>
</reference>
<protein>
    <submittedName>
        <fullName evidence="1">IS30 family insertion sequence transposase domain-containing protein</fullName>
    </submittedName>
</protein>
<sequence>MTTSSCAHWETGTTDLSAVSQQQLVALAHHLNSLLRKCLGYQTPAEVFIAHLRDSG</sequence>
<organism evidence="1 2">
    <name type="scientific">Rhizobium fredii</name>
    <name type="common">Sinorhizobium fredii</name>
    <dbReference type="NCBI Taxonomy" id="380"/>
    <lineage>
        <taxon>Bacteria</taxon>
        <taxon>Pseudomonadati</taxon>
        <taxon>Pseudomonadota</taxon>
        <taxon>Alphaproteobacteria</taxon>
        <taxon>Hyphomicrobiales</taxon>
        <taxon>Rhizobiaceae</taxon>
        <taxon>Sinorhizobium/Ensifer group</taxon>
        <taxon>Sinorhizobium</taxon>
    </lineage>
</organism>
<dbReference type="Proteomes" id="UP000239340">
    <property type="component" value="Plasmid pSfreNXT3b"/>
</dbReference>
<geneLocation type="plasmid" evidence="2">
    <name>psfrenxt3b</name>
</geneLocation>
<dbReference type="AlphaFoldDB" id="A0A2L0HBW6"/>
<keyword evidence="1" id="KW-0614">Plasmid</keyword>
<accession>A0A2L0HBW6</accession>
<gene>
    <name evidence="1" type="ORF">NXT3_PB00299</name>
</gene>